<name>A0A7R9NV99_9NEOP</name>
<dbReference type="EMBL" id="OE001801">
    <property type="protein sequence ID" value="CAD7457600.1"/>
    <property type="molecule type" value="Genomic_DNA"/>
</dbReference>
<evidence type="ECO:0000256" key="1">
    <source>
        <dbReference type="SAM" id="MobiDB-lite"/>
    </source>
</evidence>
<proteinExistence type="predicted"/>
<organism evidence="2">
    <name type="scientific">Timema tahoe</name>
    <dbReference type="NCBI Taxonomy" id="61484"/>
    <lineage>
        <taxon>Eukaryota</taxon>
        <taxon>Metazoa</taxon>
        <taxon>Ecdysozoa</taxon>
        <taxon>Arthropoda</taxon>
        <taxon>Hexapoda</taxon>
        <taxon>Insecta</taxon>
        <taxon>Pterygota</taxon>
        <taxon>Neoptera</taxon>
        <taxon>Polyneoptera</taxon>
        <taxon>Phasmatodea</taxon>
        <taxon>Timematodea</taxon>
        <taxon>Timematoidea</taxon>
        <taxon>Timematidae</taxon>
        <taxon>Timema</taxon>
    </lineage>
</organism>
<evidence type="ECO:0000313" key="2">
    <source>
        <dbReference type="EMBL" id="CAD7457600.1"/>
    </source>
</evidence>
<feature type="region of interest" description="Disordered" evidence="1">
    <location>
        <begin position="136"/>
        <end position="181"/>
    </location>
</feature>
<protein>
    <submittedName>
        <fullName evidence="2">Uncharacterized protein</fullName>
    </submittedName>
</protein>
<accession>A0A7R9NV99</accession>
<gene>
    <name evidence="2" type="ORF">TTEB3V08_LOCUS5592</name>
</gene>
<sequence>MTHPSGWSAGSHVCKISQCRLEVSPATTLEELTLEKCRAGSVLGLIASNGRVQAFMNYHVPSHGGCPFNFGRGSNSFIDNNVDMRSTVEEAFPQQCGISSGKESVPLHKNGRKDYTRRVKNTYQEEKSGQLDLLDVTPGTATRRHSARITGQGTTPRKKGDVSCPMSRPGKSPQRRARLKR</sequence>
<dbReference type="AlphaFoldDB" id="A0A7R9NV99"/>
<reference evidence="2" key="1">
    <citation type="submission" date="2020-11" db="EMBL/GenBank/DDBJ databases">
        <authorList>
            <person name="Tran Van P."/>
        </authorList>
    </citation>
    <scope>NUCLEOTIDE SEQUENCE</scope>
</reference>